<evidence type="ECO:0000313" key="4">
    <source>
        <dbReference type="Proteomes" id="UP000608890"/>
    </source>
</evidence>
<evidence type="ECO:0000256" key="1">
    <source>
        <dbReference type="SAM" id="Coils"/>
    </source>
</evidence>
<evidence type="ECO:0000256" key="2">
    <source>
        <dbReference type="SAM" id="MobiDB-lite"/>
    </source>
</evidence>
<dbReference type="EMBL" id="BMNB01000003">
    <property type="protein sequence ID" value="GGM26581.1"/>
    <property type="molecule type" value="Genomic_DNA"/>
</dbReference>
<keyword evidence="4" id="KW-1185">Reference proteome</keyword>
<feature type="coiled-coil region" evidence="1">
    <location>
        <begin position="46"/>
        <end position="80"/>
    </location>
</feature>
<name>A0A917TMQ8_9ACTN</name>
<dbReference type="RefSeq" id="WP_189040968.1">
    <property type="nucleotide sequence ID" value="NZ_BMNB01000003.1"/>
</dbReference>
<organism evidence="3 4">
    <name type="scientific">Micromonospora sonchi</name>
    <dbReference type="NCBI Taxonomy" id="1763543"/>
    <lineage>
        <taxon>Bacteria</taxon>
        <taxon>Bacillati</taxon>
        <taxon>Actinomycetota</taxon>
        <taxon>Actinomycetes</taxon>
        <taxon>Micromonosporales</taxon>
        <taxon>Micromonosporaceae</taxon>
        <taxon>Micromonospora</taxon>
    </lineage>
</organism>
<protein>
    <submittedName>
        <fullName evidence="3">Uncharacterized protein</fullName>
    </submittedName>
</protein>
<dbReference type="Proteomes" id="UP000608890">
    <property type="component" value="Unassembled WGS sequence"/>
</dbReference>
<comment type="caution">
    <text evidence="3">The sequence shown here is derived from an EMBL/GenBank/DDBJ whole genome shotgun (WGS) entry which is preliminary data.</text>
</comment>
<feature type="region of interest" description="Disordered" evidence="2">
    <location>
        <begin position="93"/>
        <end position="120"/>
    </location>
</feature>
<proteinExistence type="predicted"/>
<reference evidence="3" key="2">
    <citation type="submission" date="2020-09" db="EMBL/GenBank/DDBJ databases">
        <authorList>
            <person name="Sun Q."/>
            <person name="Zhou Y."/>
        </authorList>
    </citation>
    <scope>NUCLEOTIDE SEQUENCE</scope>
    <source>
        <strain evidence="3">CGMCC 4.7312</strain>
    </source>
</reference>
<sequence>MTARVGLAVGGGAFAVSVAFALADVWLAAAALQMVPAYVAGRWDRRRDRNAELVSLAAELRRAEARIAALEDHIDEQYDRRGAGRWLDESRFVPDDRDWPELNRKPTPADVASPRPFSTA</sequence>
<feature type="compositionally biased region" description="Basic and acidic residues" evidence="2">
    <location>
        <begin position="93"/>
        <end position="104"/>
    </location>
</feature>
<dbReference type="AlphaFoldDB" id="A0A917TMQ8"/>
<evidence type="ECO:0000313" key="3">
    <source>
        <dbReference type="EMBL" id="GGM26581.1"/>
    </source>
</evidence>
<accession>A0A917TMQ8</accession>
<keyword evidence="1" id="KW-0175">Coiled coil</keyword>
<reference evidence="3" key="1">
    <citation type="journal article" date="2014" name="Int. J. Syst. Evol. Microbiol.">
        <title>Complete genome sequence of Corynebacterium casei LMG S-19264T (=DSM 44701T), isolated from a smear-ripened cheese.</title>
        <authorList>
            <consortium name="US DOE Joint Genome Institute (JGI-PGF)"/>
            <person name="Walter F."/>
            <person name="Albersmeier A."/>
            <person name="Kalinowski J."/>
            <person name="Ruckert C."/>
        </authorList>
    </citation>
    <scope>NUCLEOTIDE SEQUENCE</scope>
    <source>
        <strain evidence="3">CGMCC 4.7312</strain>
    </source>
</reference>
<gene>
    <name evidence="3" type="ORF">GCM10011608_09210</name>
</gene>